<dbReference type="OrthoDB" id="5622143at2"/>
<reference evidence="1 2" key="1">
    <citation type="submission" date="2018-05" db="EMBL/GenBank/DDBJ databases">
        <title>Genomic Encyclopedia of Type Strains, Phase IV (KMG-IV): sequencing the most valuable type-strain genomes for metagenomic binning, comparative biology and taxonomic classification.</title>
        <authorList>
            <person name="Goeker M."/>
        </authorList>
    </citation>
    <scope>NUCLEOTIDE SEQUENCE [LARGE SCALE GENOMIC DNA]</scope>
    <source>
        <strain evidence="1 2">DSM 566</strain>
    </source>
</reference>
<gene>
    <name evidence="1" type="ORF">C7444_10126</name>
</gene>
<dbReference type="Pfam" id="PF22396">
    <property type="entry name" value="DUF6976"/>
    <property type="match status" value="1"/>
</dbReference>
<protein>
    <submittedName>
        <fullName evidence="1">Uncharacterized protein</fullName>
    </submittedName>
</protein>
<dbReference type="EMBL" id="QJJS01000001">
    <property type="protein sequence ID" value="PXW99197.1"/>
    <property type="molecule type" value="Genomic_DNA"/>
</dbReference>
<accession>A0A318H5F8</accession>
<dbReference type="RefSeq" id="WP_110398800.1">
    <property type="nucleotide sequence ID" value="NZ_QJJS01000001.1"/>
</dbReference>
<dbReference type="AlphaFoldDB" id="A0A318H5F8"/>
<sequence>MNELTSVSAAAELIRRGVPLSVAGPEDVLRQLPAGNWIGGTIPYFMAAGGGVVVTDERLFVTDLSKAGSVSLAYYPADQLQRITTEAPDNSFSLTIIPAGGEALSRFAREAATYEDAFVKPTVGWIAGVHLSELGSRKPLVFDGRTGQAHADGAVVAHIRLADDKLASVEIINIFEPDGGDVLRFDRVGFEIGECEVAGRKVNLAAYLKERGIADGRLPLVGDYAGAHINVSFQTVDVEQGKVVLYAPVFPGVDYRIARPVGDYAAEFRRRLAEYDATGAVFSCNCILNFLFGELEGKAIGGVEGPVTFGEIGYQLLNQTMVVVRLQ</sequence>
<organism evidence="1 2">
    <name type="scientific">Sphaerotilus hippei</name>
    <dbReference type="NCBI Taxonomy" id="744406"/>
    <lineage>
        <taxon>Bacteria</taxon>
        <taxon>Pseudomonadati</taxon>
        <taxon>Pseudomonadota</taxon>
        <taxon>Betaproteobacteria</taxon>
        <taxon>Burkholderiales</taxon>
        <taxon>Sphaerotilaceae</taxon>
        <taxon>Sphaerotilus</taxon>
    </lineage>
</organism>
<evidence type="ECO:0000313" key="1">
    <source>
        <dbReference type="EMBL" id="PXW99197.1"/>
    </source>
</evidence>
<proteinExistence type="predicted"/>
<dbReference type="InterPro" id="IPR054249">
    <property type="entry name" value="DUF6976"/>
</dbReference>
<name>A0A318H5F8_9BURK</name>
<keyword evidence="2" id="KW-1185">Reference proteome</keyword>
<dbReference type="Proteomes" id="UP000247811">
    <property type="component" value="Unassembled WGS sequence"/>
</dbReference>
<comment type="caution">
    <text evidence="1">The sequence shown here is derived from an EMBL/GenBank/DDBJ whole genome shotgun (WGS) entry which is preliminary data.</text>
</comment>
<evidence type="ECO:0000313" key="2">
    <source>
        <dbReference type="Proteomes" id="UP000247811"/>
    </source>
</evidence>